<gene>
    <name evidence="2" type="ORF">EDC64_11483</name>
</gene>
<dbReference type="PROSITE" id="PS51257">
    <property type="entry name" value="PROKAR_LIPOPROTEIN"/>
    <property type="match status" value="1"/>
</dbReference>
<dbReference type="RefSeq" id="WP_132034334.1">
    <property type="nucleotide sequence ID" value="NZ_SMAI01000014.1"/>
</dbReference>
<reference evidence="2 3" key="1">
    <citation type="submission" date="2019-03" db="EMBL/GenBank/DDBJ databases">
        <title>Genomic Encyclopedia of Type Strains, Phase IV (KMG-IV): sequencing the most valuable type-strain genomes for metagenomic binning, comparative biology and taxonomic classification.</title>
        <authorList>
            <person name="Goeker M."/>
        </authorList>
    </citation>
    <scope>NUCLEOTIDE SEQUENCE [LARGE SCALE GENOMIC DNA]</scope>
    <source>
        <strain evidence="2 3">DSM 9035</strain>
    </source>
</reference>
<proteinExistence type="predicted"/>
<comment type="caution">
    <text evidence="2">The sequence shown here is derived from an EMBL/GenBank/DDBJ whole genome shotgun (WGS) entry which is preliminary data.</text>
</comment>
<feature type="transmembrane region" description="Helical" evidence="1">
    <location>
        <begin position="12"/>
        <end position="32"/>
    </location>
</feature>
<dbReference type="OrthoDB" id="7861438at2"/>
<organism evidence="2 3">
    <name type="scientific">Aquabacter spiritensis</name>
    <dbReference type="NCBI Taxonomy" id="933073"/>
    <lineage>
        <taxon>Bacteria</taxon>
        <taxon>Pseudomonadati</taxon>
        <taxon>Pseudomonadota</taxon>
        <taxon>Alphaproteobacteria</taxon>
        <taxon>Hyphomicrobiales</taxon>
        <taxon>Xanthobacteraceae</taxon>
        <taxon>Aquabacter</taxon>
    </lineage>
</organism>
<feature type="transmembrane region" description="Helical" evidence="1">
    <location>
        <begin position="95"/>
        <end position="120"/>
    </location>
</feature>
<dbReference type="AlphaFoldDB" id="A0A4R3LPC1"/>
<dbReference type="EMBL" id="SMAI01000014">
    <property type="protein sequence ID" value="TCT02222.1"/>
    <property type="molecule type" value="Genomic_DNA"/>
</dbReference>
<dbReference type="Proteomes" id="UP000294664">
    <property type="component" value="Unassembled WGS sequence"/>
</dbReference>
<keyword evidence="1" id="KW-0812">Transmembrane</keyword>
<accession>A0A4R3LPC1</accession>
<keyword evidence="1" id="KW-1133">Transmembrane helix</keyword>
<name>A0A4R3LPC1_9HYPH</name>
<sequence>MEDINRLAQVTVARACAFAFLGIACVMVGLSFDPRASFEAGGVLTLVLTFVLILKANGASRTNHRRTELWSYLPERARPAEPQAKVMVSLALREAYFTFARLSAALASGLLALSLLLGLIG</sequence>
<protein>
    <submittedName>
        <fullName evidence="2">Uncharacterized protein</fullName>
    </submittedName>
</protein>
<evidence type="ECO:0000256" key="1">
    <source>
        <dbReference type="SAM" id="Phobius"/>
    </source>
</evidence>
<keyword evidence="1" id="KW-0472">Membrane</keyword>
<evidence type="ECO:0000313" key="2">
    <source>
        <dbReference type="EMBL" id="TCT02222.1"/>
    </source>
</evidence>
<evidence type="ECO:0000313" key="3">
    <source>
        <dbReference type="Proteomes" id="UP000294664"/>
    </source>
</evidence>
<keyword evidence="3" id="KW-1185">Reference proteome</keyword>
<feature type="transmembrane region" description="Helical" evidence="1">
    <location>
        <begin position="38"/>
        <end position="56"/>
    </location>
</feature>